<dbReference type="BioCyc" id="MSMI420247:GHWZ-1563-MONOMER"/>
<dbReference type="EnsemblBacteria" id="ABQ87730">
    <property type="protein sequence ID" value="ABQ87730"/>
    <property type="gene ID" value="Msm_1525"/>
</dbReference>
<gene>
    <name evidence="2" type="ordered locus">Msm_1525</name>
</gene>
<dbReference type="Proteomes" id="UP000001992">
    <property type="component" value="Chromosome"/>
</dbReference>
<dbReference type="KEGG" id="msi:Msm_1525"/>
<dbReference type="EMBL" id="CP000678">
    <property type="protein sequence ID" value="ABQ87730.1"/>
    <property type="molecule type" value="Genomic_DNA"/>
</dbReference>
<protein>
    <recommendedName>
        <fullName evidence="1">Abortive infection protein-like C-terminal domain-containing protein</fullName>
    </recommendedName>
</protein>
<dbReference type="PATRIC" id="fig|420247.28.peg.1516"/>
<name>A5UNF2_METS3</name>
<evidence type="ECO:0000259" key="1">
    <source>
        <dbReference type="Pfam" id="PF14355"/>
    </source>
</evidence>
<dbReference type="AlphaFoldDB" id="A5UNF2"/>
<reference evidence="2 3" key="1">
    <citation type="journal article" date="2007" name="Proc. Natl. Acad. Sci. U.S.A.">
        <title>Genomic and metabolic adaptations of Methanobrevibacter smithii to the human gut.</title>
        <authorList>
            <person name="Samuel B.S."/>
            <person name="Hansen E.E."/>
            <person name="Manchester J.K."/>
            <person name="Coutinho P.M."/>
            <person name="Henrissat B."/>
            <person name="Fulton R."/>
            <person name="Latreille P."/>
            <person name="Kim K."/>
            <person name="Wilson R.K."/>
            <person name="Gordon J.I."/>
        </authorList>
    </citation>
    <scope>NUCLEOTIDE SEQUENCE [LARGE SCALE GENOMIC DNA]</scope>
    <source>
        <strain evidence="3">ATCC 35061 / DSM 861 / OCM 144 / PS</strain>
    </source>
</reference>
<dbReference type="eggNOG" id="arCOG12645">
    <property type="taxonomic scope" value="Archaea"/>
</dbReference>
<keyword evidence="3" id="KW-1185">Reference proteome</keyword>
<sequence>MVDNLKLCSIDIGRIIVDNESNNENNISWTNILEAFDFECLLEENRLVRSQYWGDSDYEFCVIETLSDALHVDKNEACKMIEYILTNFTDVSKEEINNIMSNLNDNNYIVNNTSDNNIDDLINDINNSISEGKPVFALDRLHTLMIKYIKELCLRHGVEIEEKIKLDAVLKKYLKCIDEFIDSEMTKSILKSNISLFSKFNHVRNNYTYTHDNNILNDIEGKLIFKNIVNVKEFIDDIELKIVNQG</sequence>
<feature type="domain" description="Abortive infection protein-like C-terminal" evidence="1">
    <location>
        <begin position="182"/>
        <end position="235"/>
    </location>
</feature>
<dbReference type="InterPro" id="IPR026001">
    <property type="entry name" value="Abi-like_C"/>
</dbReference>
<proteinExistence type="predicted"/>
<accession>A5UNF2</accession>
<organism evidence="2 3">
    <name type="scientific">Methanobrevibacter smithii (strain ATCC 35061 / DSM 861 / OCM 144 / PS)</name>
    <dbReference type="NCBI Taxonomy" id="420247"/>
    <lineage>
        <taxon>Archaea</taxon>
        <taxon>Methanobacteriati</taxon>
        <taxon>Methanobacteriota</taxon>
        <taxon>Methanomada group</taxon>
        <taxon>Methanobacteria</taxon>
        <taxon>Methanobacteriales</taxon>
        <taxon>Methanobacteriaceae</taxon>
        <taxon>Methanobrevibacter</taxon>
    </lineage>
</organism>
<dbReference type="HOGENOM" id="CLU_1127103_0_0_2"/>
<evidence type="ECO:0000313" key="3">
    <source>
        <dbReference type="Proteomes" id="UP000001992"/>
    </source>
</evidence>
<evidence type="ECO:0000313" key="2">
    <source>
        <dbReference type="EMBL" id="ABQ87730.1"/>
    </source>
</evidence>
<dbReference type="Pfam" id="PF14355">
    <property type="entry name" value="Abi_C"/>
    <property type="match status" value="1"/>
</dbReference>
<dbReference type="GeneID" id="78818167"/>
<dbReference type="RefSeq" id="WP_011954569.1">
    <property type="nucleotide sequence ID" value="NC_009515.1"/>
</dbReference>